<sequence>MPPSLTLSRDPNIFPAAAEAAHRFCYTYRSYSSELTKEKRMDSFGVVAVGLLWFGLWRVRWGAGGRVYNEGERVSKRGEEYGLRMAWWGEGHGKILGGRDVLAGGTWLGCTRDGRLAFLTNVLEPDNLPCAKTRGDLPSWKSPLEFAEELVMEARDYNGFNLILADIPSKLMVYISNRPKEEPISIQVVSPGLHVLSNAKLDTPWYKAQRLGMRFRDLLVKYDQEEIPEKEMVDKLMSDTARADRDRLPNTGCDTEYEFKLSSIFVEFETKQVDGNARFYEKYLEKGVWKDHAVSYNIEKMQ</sequence>
<protein>
    <submittedName>
        <fullName evidence="1">Uncharacterized protein</fullName>
    </submittedName>
</protein>
<dbReference type="Pfam" id="PF05742">
    <property type="entry name" value="TANGO2"/>
    <property type="match status" value="1"/>
</dbReference>
<proteinExistence type="predicted"/>
<dbReference type="PANTHER" id="PTHR17985">
    <property type="entry name" value="SER/THR-RICH PROTEIN T10 IN DGCR REGION"/>
    <property type="match status" value="1"/>
</dbReference>
<evidence type="ECO:0000313" key="1">
    <source>
        <dbReference type="EMBL" id="RZR73563.1"/>
    </source>
</evidence>
<dbReference type="Proteomes" id="UP000290560">
    <property type="component" value="Unassembled WGS sequence"/>
</dbReference>
<gene>
    <name evidence="1" type="ORF">BHM03_00025642</name>
</gene>
<reference evidence="1" key="1">
    <citation type="journal article" date="2018" name="Data Brief">
        <title>Genome sequence data from 17 accessions of Ensete ventricosum, a staple food crop for millions in Ethiopia.</title>
        <authorList>
            <person name="Yemataw Z."/>
            <person name="Muzemil S."/>
            <person name="Ambachew D."/>
            <person name="Tripathi L."/>
            <person name="Tesfaye K."/>
            <person name="Chala A."/>
            <person name="Farbos A."/>
            <person name="O'Neill P."/>
            <person name="Moore K."/>
            <person name="Grant M."/>
            <person name="Studholme D.J."/>
        </authorList>
    </citation>
    <scope>NUCLEOTIDE SEQUENCE [LARGE SCALE GENOMIC DNA]</scope>
    <source>
        <tissue evidence="1">Leaf</tissue>
    </source>
</reference>
<name>A0A445MH74_ENSVE</name>
<dbReference type="PANTHER" id="PTHR17985:SF8">
    <property type="entry name" value="TRANSPORT AND GOLGI ORGANIZATION PROTEIN 2 HOMOLOG"/>
    <property type="match status" value="1"/>
</dbReference>
<dbReference type="EMBL" id="KV875953">
    <property type="protein sequence ID" value="RZR73563.1"/>
    <property type="molecule type" value="Genomic_DNA"/>
</dbReference>
<accession>A0A445MH74</accession>
<dbReference type="AlphaFoldDB" id="A0A445MH74"/>
<dbReference type="InterPro" id="IPR008551">
    <property type="entry name" value="TANGO2"/>
</dbReference>
<organism evidence="1">
    <name type="scientific">Ensete ventricosum</name>
    <name type="common">Abyssinian banana</name>
    <name type="synonym">Musa ensete</name>
    <dbReference type="NCBI Taxonomy" id="4639"/>
    <lineage>
        <taxon>Eukaryota</taxon>
        <taxon>Viridiplantae</taxon>
        <taxon>Streptophyta</taxon>
        <taxon>Embryophyta</taxon>
        <taxon>Tracheophyta</taxon>
        <taxon>Spermatophyta</taxon>
        <taxon>Magnoliopsida</taxon>
        <taxon>Liliopsida</taxon>
        <taxon>Zingiberales</taxon>
        <taxon>Musaceae</taxon>
        <taxon>Ensete</taxon>
    </lineage>
</organism>